<feature type="region of interest" description="Disordered" evidence="6">
    <location>
        <begin position="282"/>
        <end position="301"/>
    </location>
</feature>
<keyword evidence="5" id="KW-0067">ATP-binding</keyword>
<dbReference type="InterPro" id="IPR008921">
    <property type="entry name" value="DNA_pol3_clamp-load_cplx_C"/>
</dbReference>
<dbReference type="Pfam" id="PF12002">
    <property type="entry name" value="MgsA_C"/>
    <property type="match status" value="1"/>
</dbReference>
<dbReference type="Gene3D" id="1.10.3710.10">
    <property type="entry name" value="DNA polymerase III clamp loader subunits, C-terminal domain"/>
    <property type="match status" value="1"/>
</dbReference>
<dbReference type="Gene3D" id="1.20.272.10">
    <property type="match status" value="1"/>
</dbReference>
<dbReference type="InterPro" id="IPR021886">
    <property type="entry name" value="MgsA_C"/>
</dbReference>
<dbReference type="CDD" id="cd18139">
    <property type="entry name" value="HLD_clamp_RarA"/>
    <property type="match status" value="1"/>
</dbReference>
<dbReference type="CDD" id="cd00009">
    <property type="entry name" value="AAA"/>
    <property type="match status" value="1"/>
</dbReference>
<reference evidence="8 9" key="1">
    <citation type="submission" date="2017-06" db="EMBL/GenBank/DDBJ databases">
        <title>Whole Genome Sequences of Colwellia marinimaniae MTCD1.</title>
        <authorList>
            <person name="Kusumoto H."/>
            <person name="Inoue M."/>
            <person name="Tanikawa K."/>
            <person name="Maeji H."/>
            <person name="Cameron J.H."/>
            <person name="Bartlett D.H."/>
        </authorList>
    </citation>
    <scope>NUCLEOTIDE SEQUENCE [LARGE SCALE GENOMIC DNA]</scope>
    <source>
        <strain evidence="8 9">MTCD1</strain>
    </source>
</reference>
<evidence type="ECO:0000256" key="1">
    <source>
        <dbReference type="ARBA" id="ARBA00002393"/>
    </source>
</evidence>
<proteinExistence type="inferred from homology"/>
<dbReference type="Pfam" id="PF16193">
    <property type="entry name" value="AAA_assoc_2"/>
    <property type="match status" value="1"/>
</dbReference>
<dbReference type="SUPFAM" id="SSF48019">
    <property type="entry name" value="post-AAA+ oligomerization domain-like"/>
    <property type="match status" value="1"/>
</dbReference>
<dbReference type="SMART" id="SM00382">
    <property type="entry name" value="AAA"/>
    <property type="match status" value="1"/>
</dbReference>
<evidence type="ECO:0000259" key="7">
    <source>
        <dbReference type="SMART" id="SM00382"/>
    </source>
</evidence>
<dbReference type="SUPFAM" id="SSF52540">
    <property type="entry name" value="P-loop containing nucleoside triphosphate hydrolases"/>
    <property type="match status" value="1"/>
</dbReference>
<gene>
    <name evidence="8" type="ORF">MTCD1_01883</name>
</gene>
<evidence type="ECO:0000256" key="2">
    <source>
        <dbReference type="ARBA" id="ARBA00008959"/>
    </source>
</evidence>
<dbReference type="InterPro" id="IPR032423">
    <property type="entry name" value="AAA_assoc_2"/>
</dbReference>
<comment type="similarity">
    <text evidence="2">Belongs to the AAA ATPase family. RarA/MGS1/WRNIP1 subfamily.</text>
</comment>
<comment type="caution">
    <text evidence="8">The sequence shown here is derived from an EMBL/GenBank/DDBJ whole genome shotgun (WGS) entry which is preliminary data.</text>
</comment>
<keyword evidence="4" id="KW-0547">Nucleotide-binding</keyword>
<evidence type="ECO:0000313" key="8">
    <source>
        <dbReference type="EMBL" id="GAW96269.1"/>
    </source>
</evidence>
<dbReference type="Gene3D" id="1.10.8.60">
    <property type="match status" value="1"/>
</dbReference>
<evidence type="ECO:0000256" key="4">
    <source>
        <dbReference type="ARBA" id="ARBA00022741"/>
    </source>
</evidence>
<name>A0ABQ0MV63_9GAMM</name>
<evidence type="ECO:0000256" key="6">
    <source>
        <dbReference type="SAM" id="MobiDB-lite"/>
    </source>
</evidence>
<evidence type="ECO:0000256" key="5">
    <source>
        <dbReference type="ARBA" id="ARBA00022840"/>
    </source>
</evidence>
<dbReference type="PANTHER" id="PTHR13779">
    <property type="entry name" value="WERNER HELICASE-INTERACTING PROTEIN 1 FAMILY MEMBER"/>
    <property type="match status" value="1"/>
</dbReference>
<keyword evidence="9" id="KW-1185">Reference proteome</keyword>
<feature type="domain" description="AAA+ ATPase" evidence="7">
    <location>
        <begin position="90"/>
        <end position="210"/>
    </location>
</feature>
<dbReference type="Proteomes" id="UP000197068">
    <property type="component" value="Unassembled WGS sequence"/>
</dbReference>
<dbReference type="InterPro" id="IPR003593">
    <property type="entry name" value="AAA+_ATPase"/>
</dbReference>
<dbReference type="InterPro" id="IPR003959">
    <property type="entry name" value="ATPase_AAA_core"/>
</dbReference>
<organism evidence="8 9">
    <name type="scientific">Colwellia marinimaniae</name>
    <dbReference type="NCBI Taxonomy" id="1513592"/>
    <lineage>
        <taxon>Bacteria</taxon>
        <taxon>Pseudomonadati</taxon>
        <taxon>Pseudomonadota</taxon>
        <taxon>Gammaproteobacteria</taxon>
        <taxon>Alteromonadales</taxon>
        <taxon>Colwelliaceae</taxon>
        <taxon>Colwellia</taxon>
    </lineage>
</organism>
<dbReference type="Gene3D" id="3.40.50.300">
    <property type="entry name" value="P-loop containing nucleotide triphosphate hydrolases"/>
    <property type="match status" value="1"/>
</dbReference>
<comment type="function">
    <text evidence="1">DNA-dependent ATPase that plays important roles in cellular responses to stalled DNA replication processes.</text>
</comment>
<dbReference type="InterPro" id="IPR051314">
    <property type="entry name" value="AAA_ATPase_RarA/MGS1/WRNIP1"/>
</dbReference>
<dbReference type="PANTHER" id="PTHR13779:SF7">
    <property type="entry name" value="ATPASE WRNIP1"/>
    <property type="match status" value="1"/>
</dbReference>
<dbReference type="InterPro" id="IPR027417">
    <property type="entry name" value="P-loop_NTPase"/>
</dbReference>
<dbReference type="Pfam" id="PF00004">
    <property type="entry name" value="AAA"/>
    <property type="match status" value="1"/>
</dbReference>
<dbReference type="EMBL" id="BDQM01000012">
    <property type="protein sequence ID" value="GAW96269.1"/>
    <property type="molecule type" value="Genomic_DNA"/>
</dbReference>
<sequence length="530" mass="57908">MKTSDNSSLGLGQSDDQQNSLFDLTSEADGLAATESHSSSGYATRGENTAVQSFMPLAAKMRPKTLADYVGQQHILAEGSPLALAISQGHCHSLIFWGPPGSGKTTLAEIIAEHANAEIERVSAVTSGIKEIRIAIDKAKLRAQGQGKNKRRTVLFVDEVHRFNKAQQDAFLPHIEDGTIIFIGATTENPAFELNQALLSRARLYTLKKLTADDLVQVLQRAISFCEKEQGLVIELCEDARQSLLNRSDGDARRLLNLLENCLDSAVVKSIASKETNKATKQASQPVAVQEGEQQSEQSRLGKEKTLVKSISVALIAQVAGSKIALYDKGGDAFYDLISAFHKSVRGSCPDAALYWYARILTAGGDALYVARRLLAIASEDIGNADPRAMQLALNAWDTFHRVGPSEGERAIAQAIVYMALAPKSNAVYQAFNKAKILAQQTCTLEVPLHLKNATSSITKELGHGSEYRYAHDEMNAFAAGENYFPEALAKGDSSHTSLYQPTERGLEKKLKEKLDYLNQLNRDSHEQRY</sequence>
<accession>A0ABQ0MV63</accession>
<feature type="compositionally biased region" description="Polar residues" evidence="6">
    <location>
        <begin position="282"/>
        <end position="299"/>
    </location>
</feature>
<protein>
    <recommendedName>
        <fullName evidence="3">Replication-associated recombination protein A</fullName>
    </recommendedName>
</protein>
<evidence type="ECO:0000313" key="9">
    <source>
        <dbReference type="Proteomes" id="UP000197068"/>
    </source>
</evidence>
<evidence type="ECO:0000256" key="3">
    <source>
        <dbReference type="ARBA" id="ARBA00020776"/>
    </source>
</evidence>